<dbReference type="InterPro" id="IPR002347">
    <property type="entry name" value="SDR_fam"/>
</dbReference>
<keyword evidence="3" id="KW-0812">Transmembrane</keyword>
<dbReference type="GO" id="GO:0016020">
    <property type="term" value="C:membrane"/>
    <property type="evidence" value="ECO:0007669"/>
    <property type="project" value="TreeGrafter"/>
</dbReference>
<dbReference type="EMBL" id="MN577568">
    <property type="protein sequence ID" value="QGT50276.1"/>
    <property type="molecule type" value="Genomic_DNA"/>
</dbReference>
<dbReference type="PANTHER" id="PTHR44196:SF1">
    <property type="entry name" value="DEHYDROGENASE_REDUCTASE SDR FAMILY MEMBER 7B"/>
    <property type="match status" value="1"/>
</dbReference>
<evidence type="ECO:0000256" key="2">
    <source>
        <dbReference type="ARBA" id="ARBA00023002"/>
    </source>
</evidence>
<dbReference type="SUPFAM" id="SSF51735">
    <property type="entry name" value="NAD(P)-binding Rossmann-fold domains"/>
    <property type="match status" value="1"/>
</dbReference>
<dbReference type="PRINTS" id="PR00081">
    <property type="entry name" value="GDHRDH"/>
</dbReference>
<comment type="similarity">
    <text evidence="1">Belongs to the short-chain dehydrogenases/reductases (SDR) family.</text>
</comment>
<gene>
    <name evidence="4" type="ORF">Helico6505_1080</name>
</gene>
<keyword evidence="3" id="KW-0472">Membrane</keyword>
<keyword evidence="3" id="KW-1133">Transmembrane helix</keyword>
<feature type="transmembrane region" description="Helical" evidence="3">
    <location>
        <begin position="223"/>
        <end position="241"/>
    </location>
</feature>
<dbReference type="Pfam" id="PF00106">
    <property type="entry name" value="adh_short"/>
    <property type="match status" value="1"/>
</dbReference>
<evidence type="ECO:0000313" key="4">
    <source>
        <dbReference type="EMBL" id="QGT50276.1"/>
    </source>
</evidence>
<protein>
    <submittedName>
        <fullName evidence="4">SDR family oxidoreductase</fullName>
    </submittedName>
</protein>
<evidence type="ECO:0000256" key="3">
    <source>
        <dbReference type="SAM" id="Phobius"/>
    </source>
</evidence>
<keyword evidence="2" id="KW-0560">Oxidoreductase</keyword>
<dbReference type="PANTHER" id="PTHR44196">
    <property type="entry name" value="DEHYDROGENASE/REDUCTASE SDR FAMILY MEMBER 7B"/>
    <property type="match status" value="1"/>
</dbReference>
<reference evidence="4" key="1">
    <citation type="journal article" date="2020" name="J. ISSAAS">
        <title>Lactobacilli and other gastrointestinal microbiota of Peromyscus leucopus, reservoir host for agents of Lyme disease and other zoonoses in North America.</title>
        <authorList>
            <person name="Milovic A."/>
            <person name="Bassam K."/>
            <person name="Shao H."/>
            <person name="Chatzistamou I."/>
            <person name="Tufts D.M."/>
            <person name="Diuk-Wasser M."/>
            <person name="Barbour A.G."/>
        </authorList>
    </citation>
    <scope>NUCLEOTIDE SEQUENCE</scope>
    <source>
        <strain evidence="4">LL4</strain>
    </source>
</reference>
<feature type="transmembrane region" description="Helical" evidence="3">
    <location>
        <begin position="141"/>
        <end position="160"/>
    </location>
</feature>
<name>A0A650EL28_9HELI</name>
<evidence type="ECO:0000256" key="1">
    <source>
        <dbReference type="ARBA" id="ARBA00006484"/>
    </source>
</evidence>
<feature type="transmembrane region" description="Helical" evidence="3">
    <location>
        <begin position="180"/>
        <end position="202"/>
    </location>
</feature>
<dbReference type="InterPro" id="IPR036291">
    <property type="entry name" value="NAD(P)-bd_dom_sf"/>
</dbReference>
<organism evidence="4">
    <name type="scientific">uncultured Helicobacter sp</name>
    <dbReference type="NCBI Taxonomy" id="175537"/>
    <lineage>
        <taxon>Bacteria</taxon>
        <taxon>Pseudomonadati</taxon>
        <taxon>Campylobacterota</taxon>
        <taxon>Epsilonproteobacteria</taxon>
        <taxon>Campylobacterales</taxon>
        <taxon>Helicobacteraceae</taxon>
        <taxon>Helicobacter</taxon>
        <taxon>environmental samples</taxon>
    </lineage>
</organism>
<proteinExistence type="inferred from homology"/>
<accession>A0A650EL28</accession>
<sequence length="259" mass="28948">MNIEKIRANYQRIAITGASSGIGKEIALYLASPQTSLYLTGRDTQRLADIKESCVNQGAKVQENTFDVRNESACQQWCEDIFQERVDLLIINAGMALGEDESANQQIQVAQTNVMGVANIVFYALEKMQQQEKIKGYRGQIVLIASIASLLAMPNAQSYSASKHFVRILGEALNLSYPDITITTICPGFITTPLTAHLAQWIPMMSAKQAARKILAASAKRKWLYIFPFWLGFAARFYNLLPLCIKRYLCKILNIMGKL</sequence>
<dbReference type="Gene3D" id="3.40.50.720">
    <property type="entry name" value="NAD(P)-binding Rossmann-like Domain"/>
    <property type="match status" value="1"/>
</dbReference>
<dbReference type="AlphaFoldDB" id="A0A650EL28"/>
<dbReference type="GO" id="GO:0016491">
    <property type="term" value="F:oxidoreductase activity"/>
    <property type="evidence" value="ECO:0007669"/>
    <property type="project" value="UniProtKB-KW"/>
</dbReference>